<name>A0A8H5BC48_9AGAR</name>
<keyword evidence="2" id="KW-0863">Zinc-finger</keyword>
<dbReference type="GO" id="GO:0006397">
    <property type="term" value="P:mRNA processing"/>
    <property type="evidence" value="ECO:0007669"/>
    <property type="project" value="UniProtKB-KW"/>
</dbReference>
<comment type="caution">
    <text evidence="4">The sequence shown here is derived from an EMBL/GenBank/DDBJ whole genome shotgun (WGS) entry which is preliminary data.</text>
</comment>
<dbReference type="OrthoDB" id="2797670at2759"/>
<dbReference type="InterPro" id="IPR036875">
    <property type="entry name" value="Znf_CCHC_sf"/>
</dbReference>
<gene>
    <name evidence="4" type="ORF">D9611_013725</name>
</gene>
<dbReference type="AlphaFoldDB" id="A0A8H5BC48"/>
<dbReference type="GO" id="GO:0003676">
    <property type="term" value="F:nucleic acid binding"/>
    <property type="evidence" value="ECO:0007669"/>
    <property type="project" value="InterPro"/>
</dbReference>
<keyword evidence="2" id="KW-0479">Metal-binding</keyword>
<dbReference type="Pfam" id="PF14223">
    <property type="entry name" value="Retrotran_gag_2"/>
    <property type="match status" value="1"/>
</dbReference>
<protein>
    <recommendedName>
        <fullName evidence="3">CCHC-type domain-containing protein</fullName>
    </recommendedName>
</protein>
<keyword evidence="2" id="KW-0862">Zinc</keyword>
<evidence type="ECO:0000313" key="4">
    <source>
        <dbReference type="EMBL" id="KAF5320629.1"/>
    </source>
</evidence>
<organism evidence="4 5">
    <name type="scientific">Ephemerocybe angulata</name>
    <dbReference type="NCBI Taxonomy" id="980116"/>
    <lineage>
        <taxon>Eukaryota</taxon>
        <taxon>Fungi</taxon>
        <taxon>Dikarya</taxon>
        <taxon>Basidiomycota</taxon>
        <taxon>Agaricomycotina</taxon>
        <taxon>Agaricomycetes</taxon>
        <taxon>Agaricomycetidae</taxon>
        <taxon>Agaricales</taxon>
        <taxon>Agaricineae</taxon>
        <taxon>Psathyrellaceae</taxon>
        <taxon>Ephemerocybe</taxon>
    </lineage>
</organism>
<keyword evidence="1" id="KW-0507">mRNA processing</keyword>
<dbReference type="InterPro" id="IPR001878">
    <property type="entry name" value="Znf_CCHC"/>
</dbReference>
<dbReference type="PROSITE" id="PS50158">
    <property type="entry name" value="ZF_CCHC"/>
    <property type="match status" value="1"/>
</dbReference>
<proteinExistence type="predicted"/>
<reference evidence="4 5" key="1">
    <citation type="journal article" date="2020" name="ISME J.">
        <title>Uncovering the hidden diversity of litter-decomposition mechanisms in mushroom-forming fungi.</title>
        <authorList>
            <person name="Floudas D."/>
            <person name="Bentzer J."/>
            <person name="Ahren D."/>
            <person name="Johansson T."/>
            <person name="Persson P."/>
            <person name="Tunlid A."/>
        </authorList>
    </citation>
    <scope>NUCLEOTIDE SEQUENCE [LARGE SCALE GENOMIC DNA]</scope>
    <source>
        <strain evidence="4 5">CBS 175.51</strain>
    </source>
</reference>
<keyword evidence="5" id="KW-1185">Reference proteome</keyword>
<feature type="domain" description="CCHC-type" evidence="3">
    <location>
        <begin position="226"/>
        <end position="239"/>
    </location>
</feature>
<dbReference type="PANTHER" id="PTHR47481:SF7">
    <property type="entry name" value="CCHC-TYPE DOMAIN-CONTAINING PROTEIN"/>
    <property type="match status" value="1"/>
</dbReference>
<sequence>MSDRRLYTTIKTPLNDGNYHDWKFAVSIVMRHEGVWEVVSGEEPKPEESKEQEWKDWKKKADLGLTVIGLTVDPSQYTYIRDATDGADAWAKLKAIYEKNTRATRISLKQQFFGYHHNTNEPMQNYITGITDIASKLQGIGIKLADNDITDVMIFNLNSNYSSVASTLMASQGELTVADVSSALLEEERRKGGPPKEPGTDVYSLFGKARLDNRNRGNGANREFTCFRCGRQGHKMRECHARSNITGSSITPQMEEEAHRKVLQFQQPRTNYAVNINRALDATSLNAVTY</sequence>
<evidence type="ECO:0000259" key="3">
    <source>
        <dbReference type="PROSITE" id="PS50158"/>
    </source>
</evidence>
<dbReference type="SUPFAM" id="SSF57756">
    <property type="entry name" value="Retrovirus zinc finger-like domains"/>
    <property type="match status" value="1"/>
</dbReference>
<evidence type="ECO:0000256" key="2">
    <source>
        <dbReference type="PROSITE-ProRule" id="PRU00047"/>
    </source>
</evidence>
<dbReference type="EMBL" id="JAACJK010000168">
    <property type="protein sequence ID" value="KAF5320629.1"/>
    <property type="molecule type" value="Genomic_DNA"/>
</dbReference>
<accession>A0A8H5BC48</accession>
<dbReference type="Proteomes" id="UP000541558">
    <property type="component" value="Unassembled WGS sequence"/>
</dbReference>
<dbReference type="GO" id="GO:0008270">
    <property type="term" value="F:zinc ion binding"/>
    <property type="evidence" value="ECO:0007669"/>
    <property type="project" value="UniProtKB-KW"/>
</dbReference>
<evidence type="ECO:0000313" key="5">
    <source>
        <dbReference type="Proteomes" id="UP000541558"/>
    </source>
</evidence>
<evidence type="ECO:0000256" key="1">
    <source>
        <dbReference type="ARBA" id="ARBA00022664"/>
    </source>
</evidence>
<dbReference type="PANTHER" id="PTHR47481">
    <property type="match status" value="1"/>
</dbReference>